<reference evidence="8 9" key="1">
    <citation type="submission" date="2023-12" db="EMBL/GenBank/DDBJ databases">
        <title>Blastococcus brunescens sp. nov., an actonobacterium isolated from sandstone collected in sahara desert.</title>
        <authorList>
            <person name="Gtari M."/>
            <person name="Ghodhbane F."/>
        </authorList>
    </citation>
    <scope>NUCLEOTIDE SEQUENCE [LARGE SCALE GENOMIC DNA]</scope>
    <source>
        <strain evidence="8 9">BMG 8361</strain>
    </source>
</reference>
<evidence type="ECO:0000256" key="1">
    <source>
        <dbReference type="ARBA" id="ARBA00001974"/>
    </source>
</evidence>
<proteinExistence type="inferred from homology"/>
<evidence type="ECO:0000313" key="8">
    <source>
        <dbReference type="EMBL" id="WRL65985.1"/>
    </source>
</evidence>
<evidence type="ECO:0000259" key="7">
    <source>
        <dbReference type="PROSITE" id="PS51387"/>
    </source>
</evidence>
<dbReference type="Gene3D" id="3.30.43.10">
    <property type="entry name" value="Uridine Diphospho-n-acetylenolpyruvylglucosamine Reductase, domain 2"/>
    <property type="match status" value="1"/>
</dbReference>
<comment type="similarity">
    <text evidence="2">Belongs to the oxygen-dependent FAD-linked oxidoreductase family.</text>
</comment>
<dbReference type="PROSITE" id="PS51387">
    <property type="entry name" value="FAD_PCMH"/>
    <property type="match status" value="1"/>
</dbReference>
<keyword evidence="4" id="KW-0274">FAD</keyword>
<dbReference type="PANTHER" id="PTHR42973:SF39">
    <property type="entry name" value="FAD-BINDING PCMH-TYPE DOMAIN-CONTAINING PROTEIN"/>
    <property type="match status" value="1"/>
</dbReference>
<feature type="compositionally biased region" description="Basic residues" evidence="6">
    <location>
        <begin position="363"/>
        <end position="375"/>
    </location>
</feature>
<accession>A0ABZ1B593</accession>
<keyword evidence="3" id="KW-0285">Flavoprotein</keyword>
<dbReference type="PANTHER" id="PTHR42973">
    <property type="entry name" value="BINDING OXIDOREDUCTASE, PUTATIVE (AFU_ORTHOLOGUE AFUA_1G17690)-RELATED"/>
    <property type="match status" value="1"/>
</dbReference>
<dbReference type="Proteomes" id="UP001324287">
    <property type="component" value="Chromosome"/>
</dbReference>
<feature type="region of interest" description="Disordered" evidence="6">
    <location>
        <begin position="260"/>
        <end position="302"/>
    </location>
</feature>
<dbReference type="InterPro" id="IPR016169">
    <property type="entry name" value="FAD-bd_PCMH_sub2"/>
</dbReference>
<evidence type="ECO:0000313" key="9">
    <source>
        <dbReference type="Proteomes" id="UP001324287"/>
    </source>
</evidence>
<dbReference type="RefSeq" id="WP_324277302.1">
    <property type="nucleotide sequence ID" value="NZ_CP141261.1"/>
</dbReference>
<dbReference type="SUPFAM" id="SSF56176">
    <property type="entry name" value="FAD-binding/transporter-associated domain-like"/>
    <property type="match status" value="1"/>
</dbReference>
<dbReference type="InterPro" id="IPR016167">
    <property type="entry name" value="FAD-bd_PCMH_sub1"/>
</dbReference>
<feature type="domain" description="FAD-binding PCMH-type" evidence="7">
    <location>
        <begin position="34"/>
        <end position="204"/>
    </location>
</feature>
<dbReference type="InterPro" id="IPR016166">
    <property type="entry name" value="FAD-bd_PCMH"/>
</dbReference>
<comment type="cofactor">
    <cofactor evidence="1">
        <name>FAD</name>
        <dbReference type="ChEBI" id="CHEBI:57692"/>
    </cofactor>
</comment>
<organism evidence="8 9">
    <name type="scientific">Blastococcus brunescens</name>
    <dbReference type="NCBI Taxonomy" id="1564165"/>
    <lineage>
        <taxon>Bacteria</taxon>
        <taxon>Bacillati</taxon>
        <taxon>Actinomycetota</taxon>
        <taxon>Actinomycetes</taxon>
        <taxon>Geodermatophilales</taxon>
        <taxon>Geodermatophilaceae</taxon>
        <taxon>Blastococcus</taxon>
    </lineage>
</organism>
<feature type="compositionally biased region" description="Low complexity" evidence="6">
    <location>
        <begin position="348"/>
        <end position="362"/>
    </location>
</feature>
<dbReference type="Gene3D" id="3.30.465.10">
    <property type="match status" value="1"/>
</dbReference>
<dbReference type="InterPro" id="IPR006094">
    <property type="entry name" value="Oxid_FAD_bind_N"/>
</dbReference>
<dbReference type="InterPro" id="IPR036318">
    <property type="entry name" value="FAD-bd_PCMH-like_sf"/>
</dbReference>
<sequence length="414" mass="43614">MADLSRPTTTPAIDLLRPGDPGYDHARRVWNAAVDHRPALIARCRQTSDVVAAVGLARREGLEIGVRCGGHSVVGLAVPHGGLMIDLTPMNGVRVDPDQRKAWARGGALLGALDLVAQRHGLATTAGNVSHTGVGGLTLGGGMGWLARQYGLTCDNLLSCELVTADGDVVRASAGENTELFWGLRGGGGNFGVVTEFEFRLHPAGTRALSIGLDFRAADASPVVARWRDVSASAPRQATYTATVLGGVATLGFVWVGDPDEGGRMPGPSPLSGDPSHDAWRRCPTSHSSDARTRSRGTRCAATGRATTCGTCPAPRSRRCSSTIPPWPPACRPMAARSPRCRTRRPRSASAGPSSSTSVLRGGRTRARTRTRSPRPGRAPPCWSRSPAARMSTCWGTTAPPVYDAPTHPPRWPG</sequence>
<evidence type="ECO:0000256" key="6">
    <source>
        <dbReference type="SAM" id="MobiDB-lite"/>
    </source>
</evidence>
<gene>
    <name evidence="8" type="ORF">U6N30_10780</name>
</gene>
<evidence type="ECO:0000256" key="3">
    <source>
        <dbReference type="ARBA" id="ARBA00022630"/>
    </source>
</evidence>
<keyword evidence="9" id="KW-1185">Reference proteome</keyword>
<name>A0ABZ1B593_9ACTN</name>
<feature type="region of interest" description="Disordered" evidence="6">
    <location>
        <begin position="334"/>
        <end position="388"/>
    </location>
</feature>
<dbReference type="EMBL" id="CP141261">
    <property type="protein sequence ID" value="WRL65985.1"/>
    <property type="molecule type" value="Genomic_DNA"/>
</dbReference>
<protein>
    <submittedName>
        <fullName evidence="8">FAD-dependent oxidoreductase</fullName>
    </submittedName>
</protein>
<evidence type="ECO:0000256" key="2">
    <source>
        <dbReference type="ARBA" id="ARBA00005466"/>
    </source>
</evidence>
<evidence type="ECO:0000256" key="4">
    <source>
        <dbReference type="ARBA" id="ARBA00022827"/>
    </source>
</evidence>
<dbReference type="Pfam" id="PF01565">
    <property type="entry name" value="FAD_binding_4"/>
    <property type="match status" value="1"/>
</dbReference>
<evidence type="ECO:0000256" key="5">
    <source>
        <dbReference type="ARBA" id="ARBA00023002"/>
    </source>
</evidence>
<keyword evidence="5" id="KW-0560">Oxidoreductase</keyword>
<dbReference type="InterPro" id="IPR050416">
    <property type="entry name" value="FAD-linked_Oxidoreductase"/>
</dbReference>